<dbReference type="PROSITE" id="PS51257">
    <property type="entry name" value="PROKAR_LIPOPROTEIN"/>
    <property type="match status" value="1"/>
</dbReference>
<evidence type="ECO:0000256" key="1">
    <source>
        <dbReference type="SAM" id="MobiDB-lite"/>
    </source>
</evidence>
<accession>A0A450X795</accession>
<protein>
    <submittedName>
        <fullName evidence="2">Uncharacterized protein</fullName>
    </submittedName>
</protein>
<dbReference type="AlphaFoldDB" id="A0A450X795"/>
<gene>
    <name evidence="2" type="ORF">BECKLFY1418C_GA0070996_12211</name>
</gene>
<dbReference type="EMBL" id="CAADFN010000221">
    <property type="protein sequence ID" value="VFK25177.1"/>
    <property type="molecule type" value="Genomic_DNA"/>
</dbReference>
<name>A0A450X795_9GAMM</name>
<reference evidence="2" key="1">
    <citation type="submission" date="2019-02" db="EMBL/GenBank/DDBJ databases">
        <authorList>
            <person name="Gruber-Vodicka R. H."/>
            <person name="Seah K. B. B."/>
        </authorList>
    </citation>
    <scope>NUCLEOTIDE SEQUENCE</scope>
    <source>
        <strain evidence="2">BECK_BY7</strain>
    </source>
</reference>
<feature type="region of interest" description="Disordered" evidence="1">
    <location>
        <begin position="63"/>
        <end position="84"/>
    </location>
</feature>
<organism evidence="2">
    <name type="scientific">Candidatus Kentrum sp. LFY</name>
    <dbReference type="NCBI Taxonomy" id="2126342"/>
    <lineage>
        <taxon>Bacteria</taxon>
        <taxon>Pseudomonadati</taxon>
        <taxon>Pseudomonadota</taxon>
        <taxon>Gammaproteobacteria</taxon>
        <taxon>Candidatus Kentrum</taxon>
    </lineage>
</organism>
<evidence type="ECO:0000313" key="2">
    <source>
        <dbReference type="EMBL" id="VFK25177.1"/>
    </source>
</evidence>
<sequence length="143" mass="15826">MRGHIIKVVLIGMALSVGGCSLIKGPEYSYLGGTRVNETGAAQILPGEFEYFNLVDLAKLLEKDPEGKESTEPQDAARNDNNGKKRLANALRDFGNNYIDPKKGQQRRNEIQDRLIAASEQRCNVYKIGYSSNRVGNVILITK</sequence>
<feature type="compositionally biased region" description="Basic and acidic residues" evidence="1">
    <location>
        <begin position="63"/>
        <end position="83"/>
    </location>
</feature>
<proteinExistence type="predicted"/>